<proteinExistence type="predicted"/>
<name>A0A0W8F969_9ZZZZ</name>
<dbReference type="AlphaFoldDB" id="A0A0W8F969"/>
<sequence>MQVRLQDMSYLKTHLLGRIQIGTDVSFWVDDCTDVIPGYHVGAMGDAGDEKLMDDHHSHLLSD</sequence>
<reference evidence="1" key="1">
    <citation type="journal article" date="2015" name="Proc. Natl. Acad. Sci. U.S.A.">
        <title>Networks of energetic and metabolic interactions define dynamics in microbial communities.</title>
        <authorList>
            <person name="Embree M."/>
            <person name="Liu J.K."/>
            <person name="Al-Bassam M.M."/>
            <person name="Zengler K."/>
        </authorList>
    </citation>
    <scope>NUCLEOTIDE SEQUENCE</scope>
</reference>
<gene>
    <name evidence="1" type="ORF">ASZ90_012918</name>
</gene>
<accession>A0A0W8F969</accession>
<comment type="caution">
    <text evidence="1">The sequence shown here is derived from an EMBL/GenBank/DDBJ whole genome shotgun (WGS) entry which is preliminary data.</text>
</comment>
<organism evidence="1">
    <name type="scientific">hydrocarbon metagenome</name>
    <dbReference type="NCBI Taxonomy" id="938273"/>
    <lineage>
        <taxon>unclassified sequences</taxon>
        <taxon>metagenomes</taxon>
        <taxon>ecological metagenomes</taxon>
    </lineage>
</organism>
<dbReference type="EMBL" id="LNQE01001444">
    <property type="protein sequence ID" value="KUG17403.1"/>
    <property type="molecule type" value="Genomic_DNA"/>
</dbReference>
<evidence type="ECO:0000313" key="1">
    <source>
        <dbReference type="EMBL" id="KUG17403.1"/>
    </source>
</evidence>
<protein>
    <submittedName>
        <fullName evidence="1">Uncharacterized protein</fullName>
    </submittedName>
</protein>